<dbReference type="PANTHER" id="PTHR46111">
    <property type="entry name" value="RIBOSOMAL RNA SMALL SUBUNIT METHYLTRANSFERASE I"/>
    <property type="match status" value="1"/>
</dbReference>
<dbReference type="HAMAP" id="MF_01877">
    <property type="entry name" value="16SrRNA_methyltr_I"/>
    <property type="match status" value="1"/>
</dbReference>
<dbReference type="eggNOG" id="COG0313">
    <property type="taxonomic scope" value="Bacteria"/>
</dbReference>
<keyword evidence="1 6" id="KW-0963">Cytoplasm</keyword>
<comment type="catalytic activity">
    <reaction evidence="6">
        <text>cytidine(1402) in 16S rRNA + S-adenosyl-L-methionine = 2'-O-methylcytidine(1402) in 16S rRNA + S-adenosyl-L-homocysteine + H(+)</text>
        <dbReference type="Rhea" id="RHEA:42924"/>
        <dbReference type="Rhea" id="RHEA-COMP:10285"/>
        <dbReference type="Rhea" id="RHEA-COMP:10286"/>
        <dbReference type="ChEBI" id="CHEBI:15378"/>
        <dbReference type="ChEBI" id="CHEBI:57856"/>
        <dbReference type="ChEBI" id="CHEBI:59789"/>
        <dbReference type="ChEBI" id="CHEBI:74495"/>
        <dbReference type="ChEBI" id="CHEBI:82748"/>
        <dbReference type="EC" id="2.1.1.198"/>
    </reaction>
</comment>
<keyword evidence="4 6" id="KW-0808">Transferase</keyword>
<dbReference type="Proteomes" id="UP000006431">
    <property type="component" value="Unassembled WGS sequence"/>
</dbReference>
<keyword evidence="9" id="KW-1185">Reference proteome</keyword>
<sequence length="272" mass="30616">MLQFVPTPIGNIGDISLRAIEALSNADTLLCEDTRVTKKLIHILKERYNTVFKQDQQFISLHSHNEKSFVEKLEPSFFEQNIVYASDAGMPGISDPGQLLIKYALENDVKYDVLPGANALLTAFVASGFVETQMLFWGFLPHKGKDRATSLQGALHSGYTTVLYESPHRLEKLLLEIKEEEPSRKIFLAKELTKKYQNYFSGTAEEILSALNDNIRGEWVVVIEAGEIHNSSAVSQTDILELDLPKKIQAKLISKITGENTKSCYQRLLKLQ</sequence>
<dbReference type="InterPro" id="IPR014776">
    <property type="entry name" value="4pyrrole_Mease_sub2"/>
</dbReference>
<reference evidence="8 9" key="1">
    <citation type="journal article" date="2012" name="Proc. Natl. Acad. Sci. U.S.A.">
        <title>Genome and physiology of a model Epsilonproteobacterium responsible for sulfide detoxification in marine oxygen depletion zones.</title>
        <authorList>
            <person name="Grote J."/>
            <person name="Schott T."/>
            <person name="Bruckner C.G."/>
            <person name="Glockner F.O."/>
            <person name="Jost G."/>
            <person name="Teeling H."/>
            <person name="Labrenz M."/>
            <person name="Jurgens K."/>
        </authorList>
    </citation>
    <scope>NUCLEOTIDE SEQUENCE [LARGE SCALE GENOMIC DNA]</scope>
    <source>
        <strain evidence="8 9">GD1</strain>
    </source>
</reference>
<evidence type="ECO:0000313" key="9">
    <source>
        <dbReference type="Proteomes" id="UP000006431"/>
    </source>
</evidence>
<dbReference type="PATRIC" id="fig|929558.5.peg.1549"/>
<dbReference type="OrthoDB" id="9809084at2"/>
<dbReference type="EC" id="2.1.1.198" evidence="6"/>
<dbReference type="EMBL" id="AFRZ01000001">
    <property type="protein sequence ID" value="EHP30082.1"/>
    <property type="molecule type" value="Genomic_DNA"/>
</dbReference>
<dbReference type="Pfam" id="PF00590">
    <property type="entry name" value="TP_methylase"/>
    <property type="match status" value="1"/>
</dbReference>
<dbReference type="SUPFAM" id="SSF53790">
    <property type="entry name" value="Tetrapyrrole methylase"/>
    <property type="match status" value="1"/>
</dbReference>
<keyword evidence="5 6" id="KW-0949">S-adenosyl-L-methionine</keyword>
<dbReference type="RefSeq" id="WP_008336844.1">
    <property type="nucleotide sequence ID" value="NZ_AFRZ01000001.1"/>
</dbReference>
<dbReference type="InterPro" id="IPR018063">
    <property type="entry name" value="SAM_MeTrfase_RsmI_CS"/>
</dbReference>
<feature type="domain" description="Tetrapyrrole methylase" evidence="7">
    <location>
        <begin position="2"/>
        <end position="207"/>
    </location>
</feature>
<evidence type="ECO:0000256" key="4">
    <source>
        <dbReference type="ARBA" id="ARBA00022679"/>
    </source>
</evidence>
<dbReference type="InterPro" id="IPR008189">
    <property type="entry name" value="rRNA_ssu_MeTfrase_I"/>
</dbReference>
<evidence type="ECO:0000256" key="5">
    <source>
        <dbReference type="ARBA" id="ARBA00022691"/>
    </source>
</evidence>
<protein>
    <recommendedName>
        <fullName evidence="6">Ribosomal RNA small subunit methyltransferase I</fullName>
        <ecNumber evidence="6">2.1.1.198</ecNumber>
    </recommendedName>
    <alternativeName>
        <fullName evidence="6">16S rRNA 2'-O-ribose C1402 methyltransferase</fullName>
    </alternativeName>
    <alternativeName>
        <fullName evidence="6">rRNA (cytidine-2'-O-)-methyltransferase RsmI</fullName>
    </alternativeName>
</protein>
<dbReference type="InterPro" id="IPR014777">
    <property type="entry name" value="4pyrrole_Mease_sub1"/>
</dbReference>
<keyword evidence="3 6" id="KW-0489">Methyltransferase</keyword>
<dbReference type="PIRSF" id="PIRSF005917">
    <property type="entry name" value="MTase_YraL"/>
    <property type="match status" value="1"/>
</dbReference>
<dbReference type="HOGENOM" id="CLU_044779_4_0_7"/>
<dbReference type="GO" id="GO:0070677">
    <property type="term" value="F:rRNA (cytosine-2'-O-)-methyltransferase activity"/>
    <property type="evidence" value="ECO:0007669"/>
    <property type="project" value="UniProtKB-UniRule"/>
</dbReference>
<comment type="subcellular location">
    <subcellularLocation>
        <location evidence="6">Cytoplasm</location>
    </subcellularLocation>
</comment>
<evidence type="ECO:0000256" key="1">
    <source>
        <dbReference type="ARBA" id="ARBA00022490"/>
    </source>
</evidence>
<dbReference type="Gene3D" id="3.40.1010.10">
    <property type="entry name" value="Cobalt-precorrin-4 Transmethylase, Domain 1"/>
    <property type="match status" value="1"/>
</dbReference>
<evidence type="ECO:0000256" key="2">
    <source>
        <dbReference type="ARBA" id="ARBA00022552"/>
    </source>
</evidence>
<accession>B6BHT1</accession>
<dbReference type="NCBIfam" id="TIGR00096">
    <property type="entry name" value="16S rRNA (cytidine(1402)-2'-O)-methyltransferase"/>
    <property type="match status" value="1"/>
</dbReference>
<dbReference type="GO" id="GO:0005737">
    <property type="term" value="C:cytoplasm"/>
    <property type="evidence" value="ECO:0007669"/>
    <property type="project" value="UniProtKB-SubCell"/>
</dbReference>
<evidence type="ECO:0000313" key="8">
    <source>
        <dbReference type="EMBL" id="EHP30082.1"/>
    </source>
</evidence>
<evidence type="ECO:0000259" key="7">
    <source>
        <dbReference type="Pfam" id="PF00590"/>
    </source>
</evidence>
<dbReference type="InterPro" id="IPR035996">
    <property type="entry name" value="4pyrrol_Methylase_sf"/>
</dbReference>
<gene>
    <name evidence="6" type="primary">rsmI</name>
    <name evidence="8" type="ORF">SMGD1_1558</name>
</gene>
<proteinExistence type="inferred from homology"/>
<dbReference type="PROSITE" id="PS01296">
    <property type="entry name" value="RSMI"/>
    <property type="match status" value="1"/>
</dbReference>
<comment type="caution">
    <text evidence="8">The sequence shown here is derived from an EMBL/GenBank/DDBJ whole genome shotgun (WGS) entry which is preliminary data.</text>
</comment>
<dbReference type="STRING" id="929558.SMGD1_1558"/>
<accession>H1FTW8</accession>
<organism evidence="8 9">
    <name type="scientific">Sulfurimonas gotlandica (strain DSM 19862 / JCM 16533 / GD1)</name>
    <dbReference type="NCBI Taxonomy" id="929558"/>
    <lineage>
        <taxon>Bacteria</taxon>
        <taxon>Pseudomonadati</taxon>
        <taxon>Campylobacterota</taxon>
        <taxon>Epsilonproteobacteria</taxon>
        <taxon>Campylobacterales</taxon>
        <taxon>Sulfurimonadaceae</taxon>
        <taxon>Sulfurimonas</taxon>
    </lineage>
</organism>
<dbReference type="Gene3D" id="3.30.950.10">
    <property type="entry name" value="Methyltransferase, Cobalt-precorrin-4 Transmethylase, Domain 2"/>
    <property type="match status" value="1"/>
</dbReference>
<dbReference type="CDD" id="cd11648">
    <property type="entry name" value="RsmI"/>
    <property type="match status" value="1"/>
</dbReference>
<keyword evidence="2 6" id="KW-0698">rRNA processing</keyword>
<comment type="function">
    <text evidence="6">Catalyzes the 2'-O-methylation of the ribose of cytidine 1402 (C1402) in 16S rRNA.</text>
</comment>
<evidence type="ECO:0000256" key="3">
    <source>
        <dbReference type="ARBA" id="ARBA00022603"/>
    </source>
</evidence>
<dbReference type="InterPro" id="IPR000878">
    <property type="entry name" value="4pyrrol_Mease"/>
</dbReference>
<name>B6BHT1_SULGG</name>
<comment type="similarity">
    <text evidence="6">Belongs to the methyltransferase superfamily. RsmI family.</text>
</comment>
<dbReference type="PANTHER" id="PTHR46111:SF1">
    <property type="entry name" value="RIBOSOMAL RNA SMALL SUBUNIT METHYLTRANSFERASE I"/>
    <property type="match status" value="1"/>
</dbReference>
<dbReference type="AlphaFoldDB" id="B6BHT1"/>
<evidence type="ECO:0000256" key="6">
    <source>
        <dbReference type="HAMAP-Rule" id="MF_01877"/>
    </source>
</evidence>